<dbReference type="PROSITE" id="PS01186">
    <property type="entry name" value="EGF_2"/>
    <property type="match status" value="1"/>
</dbReference>
<dbReference type="PROSITE" id="PS50026">
    <property type="entry name" value="EGF_3"/>
    <property type="match status" value="1"/>
</dbReference>
<feature type="disulfide bond" evidence="1">
    <location>
        <begin position="108"/>
        <end position="117"/>
    </location>
</feature>
<comment type="caution">
    <text evidence="1">Lacks conserved residue(s) required for the propagation of feature annotation.</text>
</comment>
<dbReference type="InterPro" id="IPR000742">
    <property type="entry name" value="EGF"/>
</dbReference>
<dbReference type="AlphaFoldDB" id="A0A6J8D1G5"/>
<name>A0A6J8D1G5_MYTCO</name>
<evidence type="ECO:0000313" key="4">
    <source>
        <dbReference type="Proteomes" id="UP000507470"/>
    </source>
</evidence>
<feature type="domain" description="EGF-like" evidence="2">
    <location>
        <begin position="83"/>
        <end position="118"/>
    </location>
</feature>
<keyword evidence="1" id="KW-0245">EGF-like domain</keyword>
<dbReference type="SMART" id="SM00181">
    <property type="entry name" value="EGF"/>
    <property type="match status" value="2"/>
</dbReference>
<feature type="disulfide bond" evidence="1">
    <location>
        <begin position="87"/>
        <end position="97"/>
    </location>
</feature>
<reference evidence="3 4" key="1">
    <citation type="submission" date="2020-06" db="EMBL/GenBank/DDBJ databases">
        <authorList>
            <person name="Li R."/>
            <person name="Bekaert M."/>
        </authorList>
    </citation>
    <scope>NUCLEOTIDE SEQUENCE [LARGE SCALE GENOMIC DNA]</scope>
    <source>
        <strain evidence="4">wild</strain>
    </source>
</reference>
<dbReference type="InterPro" id="IPR051830">
    <property type="entry name" value="NOTCH_homolog"/>
</dbReference>
<dbReference type="PRINTS" id="PR00010">
    <property type="entry name" value="EGFBLOOD"/>
</dbReference>
<dbReference type="FunFam" id="2.10.25.10:FF:000279">
    <property type="entry name" value="Neurogenic locus notch 1"/>
    <property type="match status" value="1"/>
</dbReference>
<dbReference type="PANTHER" id="PTHR24033:SF151">
    <property type="entry name" value="NOTCH 2"/>
    <property type="match status" value="1"/>
</dbReference>
<evidence type="ECO:0000256" key="1">
    <source>
        <dbReference type="PROSITE-ProRule" id="PRU00076"/>
    </source>
</evidence>
<sequence length="153" mass="16624">MYNKVKTKLNIIFLSYIQDTDSCWPTNPCKEDTRCLPTHLNGHACLTFVTPCTASPCKHGYCNITNDGYKCTCDAGCSGGSCEITPCTASPCIHGYCKMTNDGYKCTCDAGYSGVNCEILENPCMPDPCRFGRNCIVCEGNSYRCSANLGVIC</sequence>
<evidence type="ECO:0000313" key="3">
    <source>
        <dbReference type="EMBL" id="CAC5401000.1"/>
    </source>
</evidence>
<dbReference type="PANTHER" id="PTHR24033">
    <property type="entry name" value="EGF-LIKE DOMAIN-CONTAINING PROTEIN"/>
    <property type="match status" value="1"/>
</dbReference>
<protein>
    <submittedName>
        <fullName evidence="3">NOTCH1</fullName>
    </submittedName>
</protein>
<accession>A0A6J8D1G5</accession>
<dbReference type="PROSITE" id="PS00022">
    <property type="entry name" value="EGF_1"/>
    <property type="match status" value="1"/>
</dbReference>
<dbReference type="OrthoDB" id="6160924at2759"/>
<proteinExistence type="predicted"/>
<dbReference type="SUPFAM" id="SSF57196">
    <property type="entry name" value="EGF/Laminin"/>
    <property type="match status" value="1"/>
</dbReference>
<organism evidence="3 4">
    <name type="scientific">Mytilus coruscus</name>
    <name type="common">Sea mussel</name>
    <dbReference type="NCBI Taxonomy" id="42192"/>
    <lineage>
        <taxon>Eukaryota</taxon>
        <taxon>Metazoa</taxon>
        <taxon>Spiralia</taxon>
        <taxon>Lophotrochozoa</taxon>
        <taxon>Mollusca</taxon>
        <taxon>Bivalvia</taxon>
        <taxon>Autobranchia</taxon>
        <taxon>Pteriomorphia</taxon>
        <taxon>Mytilida</taxon>
        <taxon>Mytiloidea</taxon>
        <taxon>Mytilidae</taxon>
        <taxon>Mytilinae</taxon>
        <taxon>Mytilus</taxon>
    </lineage>
</organism>
<dbReference type="Proteomes" id="UP000507470">
    <property type="component" value="Unassembled WGS sequence"/>
</dbReference>
<gene>
    <name evidence="3" type="ORF">MCOR_35135</name>
</gene>
<keyword evidence="1" id="KW-1015">Disulfide bond</keyword>
<keyword evidence="4" id="KW-1185">Reference proteome</keyword>
<evidence type="ECO:0000259" key="2">
    <source>
        <dbReference type="PROSITE" id="PS50026"/>
    </source>
</evidence>
<dbReference type="EMBL" id="CACVKT020006356">
    <property type="protein sequence ID" value="CAC5401000.1"/>
    <property type="molecule type" value="Genomic_DNA"/>
</dbReference>
<dbReference type="Gene3D" id="2.10.25.10">
    <property type="entry name" value="Laminin"/>
    <property type="match status" value="1"/>
</dbReference>